<dbReference type="PANTHER" id="PTHR10545:SF42">
    <property type="entry name" value="ACETYLTRANSFERASE"/>
    <property type="match status" value="1"/>
</dbReference>
<dbReference type="AlphaFoldDB" id="A0A8E1RZ00"/>
<evidence type="ECO:0000256" key="2">
    <source>
        <dbReference type="ARBA" id="ARBA00023315"/>
    </source>
</evidence>
<dbReference type="InterPro" id="IPR016181">
    <property type="entry name" value="Acyl_CoA_acyltransferase"/>
</dbReference>
<name>A0A8E1RZ00_9GAMM</name>
<evidence type="ECO:0000256" key="1">
    <source>
        <dbReference type="ARBA" id="ARBA00022679"/>
    </source>
</evidence>
<dbReference type="Pfam" id="PF00583">
    <property type="entry name" value="Acetyltransf_1"/>
    <property type="match status" value="1"/>
</dbReference>
<evidence type="ECO:0000259" key="3">
    <source>
        <dbReference type="PROSITE" id="PS51186"/>
    </source>
</evidence>
<proteinExistence type="predicted"/>
<dbReference type="Gene3D" id="3.40.630.30">
    <property type="match status" value="1"/>
</dbReference>
<dbReference type="SUPFAM" id="SSF55729">
    <property type="entry name" value="Acyl-CoA N-acyltransferases (Nat)"/>
    <property type="match status" value="1"/>
</dbReference>
<organism evidence="4 5">
    <name type="scientific">Pantoea dispersa</name>
    <dbReference type="NCBI Taxonomy" id="59814"/>
    <lineage>
        <taxon>Bacteria</taxon>
        <taxon>Pseudomonadati</taxon>
        <taxon>Pseudomonadota</taxon>
        <taxon>Gammaproteobacteria</taxon>
        <taxon>Enterobacterales</taxon>
        <taxon>Erwiniaceae</taxon>
        <taxon>Pantoea</taxon>
    </lineage>
</organism>
<dbReference type="PANTHER" id="PTHR10545">
    <property type="entry name" value="DIAMINE N-ACETYLTRANSFERASE"/>
    <property type="match status" value="1"/>
</dbReference>
<evidence type="ECO:0000313" key="4">
    <source>
        <dbReference type="EMBL" id="KTS67957.1"/>
    </source>
</evidence>
<gene>
    <name evidence="4" type="ORF">SA3R_10280</name>
</gene>
<dbReference type="GO" id="GO:0008080">
    <property type="term" value="F:N-acetyltransferase activity"/>
    <property type="evidence" value="ECO:0007669"/>
    <property type="project" value="TreeGrafter"/>
</dbReference>
<comment type="caution">
    <text evidence="4">The sequence shown here is derived from an EMBL/GenBank/DDBJ whole genome shotgun (WGS) entry which is preliminary data.</text>
</comment>
<dbReference type="CDD" id="cd04301">
    <property type="entry name" value="NAT_SF"/>
    <property type="match status" value="1"/>
</dbReference>
<dbReference type="Proteomes" id="UP000071979">
    <property type="component" value="Unassembled WGS sequence"/>
</dbReference>
<keyword evidence="1 4" id="KW-0808">Transferase</keyword>
<dbReference type="InterPro" id="IPR051016">
    <property type="entry name" value="Diverse_Substrate_AcTransf"/>
</dbReference>
<reference evidence="4 5" key="1">
    <citation type="journal article" date="2016" name="Front. Microbiol.">
        <title>Genomic Resource of Rice Seed Associated Bacteria.</title>
        <authorList>
            <person name="Midha S."/>
            <person name="Bansal K."/>
            <person name="Sharma S."/>
            <person name="Kumar N."/>
            <person name="Patil P.P."/>
            <person name="Chaudhry V."/>
            <person name="Patil P.B."/>
        </authorList>
    </citation>
    <scope>NUCLEOTIDE SEQUENCE [LARGE SCALE GENOMIC DNA]</scope>
    <source>
        <strain evidence="4 5">SA3</strain>
    </source>
</reference>
<sequence length="148" mass="17103">MTIRALRAEDFMPWLALWQGYQRFYQTTIDDNTTGESFRRLLSRAEPMHCLVAEQDGAMVGLVHFLTHRSTWTQGDYCYLQDLYVSEAARGLGAGKALILAVYEQAEKLGCSRVYWLTQASNSHARALYDRLAQQTDFVQYRHLFDQP</sequence>
<dbReference type="OrthoDB" id="9805924at2"/>
<accession>A0A8E1RZ00</accession>
<feature type="domain" description="N-acetyltransferase" evidence="3">
    <location>
        <begin position="1"/>
        <end position="148"/>
    </location>
</feature>
<dbReference type="InterPro" id="IPR000182">
    <property type="entry name" value="GNAT_dom"/>
</dbReference>
<dbReference type="PROSITE" id="PS51186">
    <property type="entry name" value="GNAT"/>
    <property type="match status" value="1"/>
</dbReference>
<keyword evidence="2" id="KW-0012">Acyltransferase</keyword>
<protein>
    <submittedName>
        <fullName evidence="4">GNAT family acetyltransferase</fullName>
    </submittedName>
</protein>
<evidence type="ECO:0000313" key="5">
    <source>
        <dbReference type="Proteomes" id="UP000071979"/>
    </source>
</evidence>
<dbReference type="EMBL" id="LDSE01000020">
    <property type="protein sequence ID" value="KTS67957.1"/>
    <property type="molecule type" value="Genomic_DNA"/>
</dbReference>